<dbReference type="KEGG" id="noa:BKM31_42370"/>
<dbReference type="Proteomes" id="UP000190797">
    <property type="component" value="Chromosome"/>
</dbReference>
<keyword evidence="3" id="KW-1185">Reference proteome</keyword>
<organism evidence="2 3">
    <name type="scientific">[Actinomadura] parvosata subsp. kistnae</name>
    <dbReference type="NCBI Taxonomy" id="1909395"/>
    <lineage>
        <taxon>Bacteria</taxon>
        <taxon>Bacillati</taxon>
        <taxon>Actinomycetota</taxon>
        <taxon>Actinomycetes</taxon>
        <taxon>Streptosporangiales</taxon>
        <taxon>Streptosporangiaceae</taxon>
        <taxon>Nonomuraea</taxon>
    </lineage>
</organism>
<proteinExistence type="predicted"/>
<evidence type="ECO:0008006" key="4">
    <source>
        <dbReference type="Google" id="ProtNLM"/>
    </source>
</evidence>
<keyword evidence="1" id="KW-0732">Signal</keyword>
<evidence type="ECO:0000256" key="1">
    <source>
        <dbReference type="SAM" id="SignalP"/>
    </source>
</evidence>
<evidence type="ECO:0000313" key="3">
    <source>
        <dbReference type="Proteomes" id="UP000190797"/>
    </source>
</evidence>
<evidence type="ECO:0000313" key="2">
    <source>
        <dbReference type="EMBL" id="AQZ67220.1"/>
    </source>
</evidence>
<feature type="chain" id="PRO_5038895454" description="Tat pathway signal sequence domain protein" evidence="1">
    <location>
        <begin position="35"/>
        <end position="218"/>
    </location>
</feature>
<name>A0A1V0AAH3_9ACTN</name>
<sequence length="218" mass="22481">MTYARPAAIVGHMNTSRSVARATTVCLAALGASAALMSAPQSPAYALGPGQACVFLEPEGAPVPVLGNVGHIGWGFLVAGSDQWIYGSTENPNGDYQIYAPGFNGAWSAQGNYASMLNDFVTQRHFPATAKQPGPAHPYTSYKCVKTDGSSVGAAKTAASGNLTAGYTGIGNNCLDATIRVLNAYGVPGLPSASFYPYPNNWFNALGTGWTAGRLPAA</sequence>
<dbReference type="AlphaFoldDB" id="A0A1V0AAH3"/>
<feature type="signal peptide" evidence="1">
    <location>
        <begin position="1"/>
        <end position="34"/>
    </location>
</feature>
<reference evidence="3" key="1">
    <citation type="journal article" date="2017" name="Med. Chem. Commun.">
        <title>Nonomuraea sp. ATCC 55076 harbours the largest actinomycete chromosome to date and the kistamicin biosynthetic gene cluster.</title>
        <authorList>
            <person name="Nazari B."/>
            <person name="Forneris C.C."/>
            <person name="Gibson M.I."/>
            <person name="Moon K."/>
            <person name="Schramma K.R."/>
            <person name="Seyedsayamdost M.R."/>
        </authorList>
    </citation>
    <scope>NUCLEOTIDE SEQUENCE [LARGE SCALE GENOMIC DNA]</scope>
    <source>
        <strain evidence="3">ATCC 55076</strain>
    </source>
</reference>
<dbReference type="EMBL" id="CP017717">
    <property type="protein sequence ID" value="AQZ67220.1"/>
    <property type="molecule type" value="Genomic_DNA"/>
</dbReference>
<protein>
    <recommendedName>
        <fullName evidence="4">Tat pathway signal sequence domain protein</fullName>
    </recommendedName>
</protein>
<accession>A0A1V0AAH3</accession>
<dbReference type="RefSeq" id="WP_080043528.1">
    <property type="nucleotide sequence ID" value="NZ_OOHJ01000018.1"/>
</dbReference>
<gene>
    <name evidence="2" type="ORF">BKM31_42370</name>
</gene>